<evidence type="ECO:0000259" key="4">
    <source>
        <dbReference type="PROSITE" id="PS50002"/>
    </source>
</evidence>
<reference evidence="5" key="1">
    <citation type="submission" date="2020-07" db="EMBL/GenBank/DDBJ databases">
        <title>Multicomponent nature underlies the extraordinary mechanical properties of spider dragline silk.</title>
        <authorList>
            <person name="Kono N."/>
            <person name="Nakamura H."/>
            <person name="Mori M."/>
            <person name="Yoshida Y."/>
            <person name="Ohtoshi R."/>
            <person name="Malay A.D."/>
            <person name="Moran D.A.P."/>
            <person name="Tomita M."/>
            <person name="Numata K."/>
            <person name="Arakawa K."/>
        </authorList>
    </citation>
    <scope>NUCLEOTIDE SEQUENCE</scope>
</reference>
<dbReference type="InterPro" id="IPR036028">
    <property type="entry name" value="SH3-like_dom_sf"/>
</dbReference>
<dbReference type="PANTHER" id="PTHR46514:SF3">
    <property type="entry name" value="AMPHIPHYSIN"/>
    <property type="match status" value="1"/>
</dbReference>
<dbReference type="Proteomes" id="UP000887116">
    <property type="component" value="Unassembled WGS sequence"/>
</dbReference>
<evidence type="ECO:0000256" key="1">
    <source>
        <dbReference type="ARBA" id="ARBA00022443"/>
    </source>
</evidence>
<evidence type="ECO:0000313" key="5">
    <source>
        <dbReference type="EMBL" id="GFR10671.1"/>
    </source>
</evidence>
<keyword evidence="1 2" id="KW-0728">SH3 domain</keyword>
<evidence type="ECO:0000256" key="2">
    <source>
        <dbReference type="PROSITE-ProRule" id="PRU00192"/>
    </source>
</evidence>
<gene>
    <name evidence="5" type="ORF">TNCT_679401</name>
</gene>
<dbReference type="Gene3D" id="2.30.30.40">
    <property type="entry name" value="SH3 Domains"/>
    <property type="match status" value="1"/>
</dbReference>
<evidence type="ECO:0000256" key="3">
    <source>
        <dbReference type="SAM" id="Coils"/>
    </source>
</evidence>
<dbReference type="InterPro" id="IPR001452">
    <property type="entry name" value="SH3_domain"/>
</dbReference>
<dbReference type="InterPro" id="IPR003005">
    <property type="entry name" value="Amphiphysin"/>
</dbReference>
<dbReference type="Pfam" id="PF14604">
    <property type="entry name" value="SH3_9"/>
    <property type="match status" value="1"/>
</dbReference>
<keyword evidence="3" id="KW-0175">Coiled coil</keyword>
<proteinExistence type="predicted"/>
<dbReference type="EMBL" id="BMAO01026561">
    <property type="protein sequence ID" value="GFR10671.1"/>
    <property type="molecule type" value="Genomic_DNA"/>
</dbReference>
<organism evidence="5 6">
    <name type="scientific">Trichonephila clavata</name>
    <name type="common">Joro spider</name>
    <name type="synonym">Nephila clavata</name>
    <dbReference type="NCBI Taxonomy" id="2740835"/>
    <lineage>
        <taxon>Eukaryota</taxon>
        <taxon>Metazoa</taxon>
        <taxon>Ecdysozoa</taxon>
        <taxon>Arthropoda</taxon>
        <taxon>Chelicerata</taxon>
        <taxon>Arachnida</taxon>
        <taxon>Araneae</taxon>
        <taxon>Araneomorphae</taxon>
        <taxon>Entelegynae</taxon>
        <taxon>Araneoidea</taxon>
        <taxon>Nephilidae</taxon>
        <taxon>Trichonephila</taxon>
    </lineage>
</organism>
<dbReference type="SUPFAM" id="SSF50044">
    <property type="entry name" value="SH3-domain"/>
    <property type="match status" value="1"/>
</dbReference>
<evidence type="ECO:0000313" key="6">
    <source>
        <dbReference type="Proteomes" id="UP000887116"/>
    </source>
</evidence>
<protein>
    <recommendedName>
        <fullName evidence="4">SH3 domain-containing protein</fullName>
    </recommendedName>
</protein>
<dbReference type="PANTHER" id="PTHR46514">
    <property type="entry name" value="AMPHIPHYSIN"/>
    <property type="match status" value="1"/>
</dbReference>
<feature type="domain" description="SH3" evidence="4">
    <location>
        <begin position="376"/>
        <end position="438"/>
    </location>
</feature>
<dbReference type="GO" id="GO:0005886">
    <property type="term" value="C:plasma membrane"/>
    <property type="evidence" value="ECO:0007669"/>
    <property type="project" value="TreeGrafter"/>
</dbReference>
<name>A0A8X6JKW9_TRICU</name>
<dbReference type="GO" id="GO:0005543">
    <property type="term" value="F:phospholipid binding"/>
    <property type="evidence" value="ECO:0007669"/>
    <property type="project" value="TreeGrafter"/>
</dbReference>
<dbReference type="OrthoDB" id="10591781at2759"/>
<dbReference type="AlphaFoldDB" id="A0A8X6JKW9"/>
<dbReference type="InterPro" id="IPR027267">
    <property type="entry name" value="AH/BAR_dom_sf"/>
</dbReference>
<comment type="caution">
    <text evidence="5">The sequence shown here is derived from an EMBL/GenBank/DDBJ whole genome shotgun (WGS) entry which is preliminary data.</text>
</comment>
<dbReference type="Gene3D" id="1.20.1270.60">
    <property type="entry name" value="Arfaptin homology (AH) domain/BAR domain"/>
    <property type="match status" value="1"/>
</dbReference>
<dbReference type="PROSITE" id="PS50002">
    <property type="entry name" value="SH3"/>
    <property type="match status" value="1"/>
</dbReference>
<keyword evidence="6" id="KW-1185">Reference proteome</keyword>
<accession>A0A8X6JKW9</accession>
<sequence length="439" mass="49771">MSEGPSVRKKIQKLAARTKKFFEGFGSSEPLSDELAGLVQTLQFHKNRVEEMFQVIYEYFSSLKTLRSSRTKVLNMLCDKYDNNWIGKEDFCKGVKPETASMDEFISNVHDELMIPMVSQLCLYNECMVKVEDWKKKSSKIKDLKKKLDMLESSSNRDEAKIAKVREELSDHESTRSSLVDSIRQDVSKYTDNWILSFSVWIKDFLGDEAHYHKSQNEAFSELNAIVTRLFQTVAHKIPVLPIVERAENMVNVLKDYLKQVKEKIERNAAPKASTSKAADTLDVASCTSDLQKIEAILNLFNFDEIKPEKVASTTIIPEDLSHKAKAPIVSKAVFSKRVTSDGLIPSVSGKLIDLESSSEESQEENEEDKTNLPPYVLYQVRTTKKYSAKTDAELSFEEGDIISVIDDAYATATGFMFGTCRGKEGFFPLLMTYRITAL</sequence>
<feature type="coiled-coil region" evidence="3">
    <location>
        <begin position="141"/>
        <end position="168"/>
    </location>
</feature>
<dbReference type="SMART" id="SM00326">
    <property type="entry name" value="SH3"/>
    <property type="match status" value="1"/>
</dbReference>